<dbReference type="RefSeq" id="WP_075085202.1">
    <property type="nucleotide sequence ID" value="NZ_CP042912.1"/>
</dbReference>
<accession>A0A5B9P6Q7</accession>
<keyword evidence="1" id="KW-0472">Membrane</keyword>
<feature type="transmembrane region" description="Helical" evidence="1">
    <location>
        <begin position="76"/>
        <end position="94"/>
    </location>
</feature>
<feature type="transmembrane region" description="Helical" evidence="1">
    <location>
        <begin position="140"/>
        <end position="159"/>
    </location>
</feature>
<feature type="transmembrane region" description="Helical" evidence="1">
    <location>
        <begin position="12"/>
        <end position="28"/>
    </location>
</feature>
<feature type="transmembrane region" description="Helical" evidence="1">
    <location>
        <begin position="115"/>
        <end position="134"/>
    </location>
</feature>
<keyword evidence="1" id="KW-0812">Transmembrane</keyword>
<dbReference type="Pfam" id="PF20221">
    <property type="entry name" value="DUF6580"/>
    <property type="match status" value="1"/>
</dbReference>
<evidence type="ECO:0000313" key="3">
    <source>
        <dbReference type="Proteomes" id="UP000322214"/>
    </source>
</evidence>
<dbReference type="InterPro" id="IPR046487">
    <property type="entry name" value="DUF6580"/>
</dbReference>
<proteinExistence type="predicted"/>
<reference evidence="2 3" key="1">
    <citation type="submission" date="2019-08" db="EMBL/GenBank/DDBJ databases">
        <title>Deep-cultivation of Planctomycetes and their phenomic and genomic characterization uncovers novel biology.</title>
        <authorList>
            <person name="Wiegand S."/>
            <person name="Jogler M."/>
            <person name="Boedeker C."/>
            <person name="Pinto D."/>
            <person name="Vollmers J."/>
            <person name="Rivas-Marin E."/>
            <person name="Kohn T."/>
            <person name="Peeters S.H."/>
            <person name="Heuer A."/>
            <person name="Rast P."/>
            <person name="Oberbeckmann S."/>
            <person name="Bunk B."/>
            <person name="Jeske O."/>
            <person name="Meyerdierks A."/>
            <person name="Storesund J.E."/>
            <person name="Kallscheuer N."/>
            <person name="Luecker S."/>
            <person name="Lage O.M."/>
            <person name="Pohl T."/>
            <person name="Merkel B.J."/>
            <person name="Hornburger P."/>
            <person name="Mueller R.-W."/>
            <person name="Bruemmer F."/>
            <person name="Labrenz M."/>
            <person name="Spormann A.M."/>
            <person name="Op den Camp H."/>
            <person name="Overmann J."/>
            <person name="Amann R."/>
            <person name="Jetten M.S.M."/>
            <person name="Mascher T."/>
            <person name="Medema M.H."/>
            <person name="Devos D.P."/>
            <person name="Kaster A.-K."/>
            <person name="Ovreas L."/>
            <person name="Rohde M."/>
            <person name="Galperin M.Y."/>
            <person name="Jogler C."/>
        </authorList>
    </citation>
    <scope>NUCLEOTIDE SEQUENCE [LARGE SCALE GENOMIC DNA]</scope>
    <source>
        <strain evidence="2 3">FC18</strain>
    </source>
</reference>
<keyword evidence="1" id="KW-1133">Transmembrane helix</keyword>
<name>A0A5B9P6Q7_9BACT</name>
<keyword evidence="3" id="KW-1185">Reference proteome</keyword>
<dbReference type="Proteomes" id="UP000322214">
    <property type="component" value="Chromosome"/>
</dbReference>
<dbReference type="STRING" id="980251.GCA_001642875_02985"/>
<evidence type="ECO:0000256" key="1">
    <source>
        <dbReference type="SAM" id="Phobius"/>
    </source>
</evidence>
<dbReference type="EMBL" id="CP042912">
    <property type="protein sequence ID" value="QEG20865.1"/>
    <property type="molecule type" value="Genomic_DNA"/>
</dbReference>
<gene>
    <name evidence="2" type="ORF">MFFC18_07160</name>
</gene>
<dbReference type="OrthoDB" id="9806699at2"/>
<dbReference type="KEGG" id="mff:MFFC18_07160"/>
<evidence type="ECO:0000313" key="2">
    <source>
        <dbReference type="EMBL" id="QEG20865.1"/>
    </source>
</evidence>
<sequence length="195" mass="20824">MKRPENILRDSLILLLLVAVGIGSRFVLADLPNFKPVAAIVLFAAFAFRSYLVAGLALVSVMLVSNSGLDHCPWQVTLGVVGGLGVAALLGVRLGGMFKDGRAVSDRPVKALTQFLGSVFAMSLAFFLISNFSVWSMGQWYPVSLSGLAQCFTAAIPFFKYTLGGDMMFATGVFAVWYAVECRTVALPTIGSQSV</sequence>
<protein>
    <submittedName>
        <fullName evidence="2">Uncharacterized protein</fullName>
    </submittedName>
</protein>
<dbReference type="AlphaFoldDB" id="A0A5B9P6Q7"/>
<feature type="transmembrane region" description="Helical" evidence="1">
    <location>
        <begin position="40"/>
        <end position="64"/>
    </location>
</feature>
<organism evidence="2 3">
    <name type="scientific">Mariniblastus fucicola</name>
    <dbReference type="NCBI Taxonomy" id="980251"/>
    <lineage>
        <taxon>Bacteria</taxon>
        <taxon>Pseudomonadati</taxon>
        <taxon>Planctomycetota</taxon>
        <taxon>Planctomycetia</taxon>
        <taxon>Pirellulales</taxon>
        <taxon>Pirellulaceae</taxon>
        <taxon>Mariniblastus</taxon>
    </lineage>
</organism>